<dbReference type="PANTHER" id="PTHR20208:SF13">
    <property type="entry name" value="STRUCTURE-SPECIFIC ENDONUCLEASE SUBUNIT SLX1"/>
    <property type="match status" value="1"/>
</dbReference>
<keyword evidence="4" id="KW-1185">Reference proteome</keyword>
<proteinExistence type="predicted"/>
<feature type="domain" description="GIY-YIG" evidence="2">
    <location>
        <begin position="1"/>
        <end position="61"/>
    </location>
</feature>
<evidence type="ECO:0000313" key="3">
    <source>
        <dbReference type="EMBL" id="KAK8955095.1"/>
    </source>
</evidence>
<organism evidence="3 4">
    <name type="scientific">Platanthera zijinensis</name>
    <dbReference type="NCBI Taxonomy" id="2320716"/>
    <lineage>
        <taxon>Eukaryota</taxon>
        <taxon>Viridiplantae</taxon>
        <taxon>Streptophyta</taxon>
        <taxon>Embryophyta</taxon>
        <taxon>Tracheophyta</taxon>
        <taxon>Spermatophyta</taxon>
        <taxon>Magnoliopsida</taxon>
        <taxon>Liliopsida</taxon>
        <taxon>Asparagales</taxon>
        <taxon>Orchidaceae</taxon>
        <taxon>Orchidoideae</taxon>
        <taxon>Orchideae</taxon>
        <taxon>Orchidinae</taxon>
        <taxon>Platanthera</taxon>
    </lineage>
</organism>
<dbReference type="InterPro" id="IPR000305">
    <property type="entry name" value="GIY-YIG_endonuc"/>
</dbReference>
<protein>
    <recommendedName>
        <fullName evidence="2">GIY-YIG domain-containing protein</fullName>
    </recommendedName>
</protein>
<name>A0AAP0C149_9ASPA</name>
<evidence type="ECO:0000313" key="4">
    <source>
        <dbReference type="Proteomes" id="UP001418222"/>
    </source>
</evidence>
<dbReference type="Gene3D" id="3.40.1440.10">
    <property type="entry name" value="GIY-YIG endonuclease"/>
    <property type="match status" value="1"/>
</dbReference>
<dbReference type="Pfam" id="PF01541">
    <property type="entry name" value="GIY-YIG"/>
    <property type="match status" value="1"/>
</dbReference>
<dbReference type="PANTHER" id="PTHR20208">
    <property type="entry name" value="STRUCTURE-SPECIFIC ENDONUCLEASE SUBUNIT SLX1"/>
    <property type="match status" value="1"/>
</dbReference>
<evidence type="ECO:0000259" key="2">
    <source>
        <dbReference type="PROSITE" id="PS50164"/>
    </source>
</evidence>
<comment type="caution">
    <text evidence="3">The sequence shown here is derived from an EMBL/GenBank/DDBJ whole genome shotgun (WGS) entry which is preliminary data.</text>
</comment>
<evidence type="ECO:0000256" key="1">
    <source>
        <dbReference type="SAM" id="MobiDB-lite"/>
    </source>
</evidence>
<dbReference type="AlphaFoldDB" id="A0AAP0C149"/>
<dbReference type="InterPro" id="IPR050381">
    <property type="entry name" value="SLX1_endonuclease"/>
</dbReference>
<dbReference type="Proteomes" id="UP001418222">
    <property type="component" value="Unassembled WGS sequence"/>
</dbReference>
<feature type="region of interest" description="Disordered" evidence="1">
    <location>
        <begin position="1"/>
        <end position="22"/>
    </location>
</feature>
<gene>
    <name evidence="3" type="ORF">KSP39_PZI002760</name>
</gene>
<accession>A0AAP0C149</accession>
<dbReference type="PROSITE" id="PS50164">
    <property type="entry name" value="GIY_YIG"/>
    <property type="match status" value="1"/>
</dbReference>
<dbReference type="EMBL" id="JBBWWQ010000002">
    <property type="protein sequence ID" value="KAK8955095.1"/>
    <property type="molecule type" value="Genomic_DNA"/>
</dbReference>
<dbReference type="InterPro" id="IPR035901">
    <property type="entry name" value="GIY-YIG_endonuc_sf"/>
</dbReference>
<sequence>MGLRRLKQHNGELKGGAKASSAGRPWSLACLIQGFKDRSEACRFESKWKSLSRKLSRKKNKECSSTSLLLQHREAALSQARAAFACSYLRIEWQLKP</sequence>
<reference evidence="3 4" key="1">
    <citation type="journal article" date="2022" name="Nat. Plants">
        <title>Genomes of leafy and leafless Platanthera orchids illuminate the evolution of mycoheterotrophy.</title>
        <authorList>
            <person name="Li M.H."/>
            <person name="Liu K.W."/>
            <person name="Li Z."/>
            <person name="Lu H.C."/>
            <person name="Ye Q.L."/>
            <person name="Zhang D."/>
            <person name="Wang J.Y."/>
            <person name="Li Y.F."/>
            <person name="Zhong Z.M."/>
            <person name="Liu X."/>
            <person name="Yu X."/>
            <person name="Liu D.K."/>
            <person name="Tu X.D."/>
            <person name="Liu B."/>
            <person name="Hao Y."/>
            <person name="Liao X.Y."/>
            <person name="Jiang Y.T."/>
            <person name="Sun W.H."/>
            <person name="Chen J."/>
            <person name="Chen Y.Q."/>
            <person name="Ai Y."/>
            <person name="Zhai J.W."/>
            <person name="Wu S.S."/>
            <person name="Zhou Z."/>
            <person name="Hsiao Y.Y."/>
            <person name="Wu W.L."/>
            <person name="Chen Y.Y."/>
            <person name="Lin Y.F."/>
            <person name="Hsu J.L."/>
            <person name="Li C.Y."/>
            <person name="Wang Z.W."/>
            <person name="Zhao X."/>
            <person name="Zhong W.Y."/>
            <person name="Ma X.K."/>
            <person name="Ma L."/>
            <person name="Huang J."/>
            <person name="Chen G.Z."/>
            <person name="Huang M.Z."/>
            <person name="Huang L."/>
            <person name="Peng D.H."/>
            <person name="Luo Y.B."/>
            <person name="Zou S.Q."/>
            <person name="Chen S.P."/>
            <person name="Lan S."/>
            <person name="Tsai W.C."/>
            <person name="Van de Peer Y."/>
            <person name="Liu Z.J."/>
        </authorList>
    </citation>
    <scope>NUCLEOTIDE SEQUENCE [LARGE SCALE GENOMIC DNA]</scope>
    <source>
        <strain evidence="3">Lor287</strain>
    </source>
</reference>